<dbReference type="InterPro" id="IPR000326">
    <property type="entry name" value="PAP2/HPO"/>
</dbReference>
<evidence type="ECO:0000259" key="2">
    <source>
        <dbReference type="SMART" id="SM00014"/>
    </source>
</evidence>
<evidence type="ECO:0000313" key="4">
    <source>
        <dbReference type="Proteomes" id="UP001501509"/>
    </source>
</evidence>
<feature type="transmembrane region" description="Helical" evidence="1">
    <location>
        <begin position="265"/>
        <end position="287"/>
    </location>
</feature>
<keyword evidence="1" id="KW-0812">Transmembrane</keyword>
<organism evidence="3 4">
    <name type="scientific">Actinomadura fulvescens</name>
    <dbReference type="NCBI Taxonomy" id="46160"/>
    <lineage>
        <taxon>Bacteria</taxon>
        <taxon>Bacillati</taxon>
        <taxon>Actinomycetota</taxon>
        <taxon>Actinomycetes</taxon>
        <taxon>Streptosporangiales</taxon>
        <taxon>Thermomonosporaceae</taxon>
        <taxon>Actinomadura</taxon>
    </lineage>
</organism>
<proteinExistence type="predicted"/>
<dbReference type="Pfam" id="PF01569">
    <property type="entry name" value="PAP2"/>
    <property type="match status" value="1"/>
</dbReference>
<dbReference type="InterPro" id="IPR036938">
    <property type="entry name" value="PAP2/HPO_sf"/>
</dbReference>
<dbReference type="EMBL" id="BAAATD010000001">
    <property type="protein sequence ID" value="GAA2578826.1"/>
    <property type="molecule type" value="Genomic_DNA"/>
</dbReference>
<keyword evidence="1" id="KW-1133">Transmembrane helix</keyword>
<keyword evidence="1" id="KW-0472">Membrane</keyword>
<dbReference type="SUPFAM" id="SSF48317">
    <property type="entry name" value="Acid phosphatase/Vanadium-dependent haloperoxidase"/>
    <property type="match status" value="1"/>
</dbReference>
<sequence>MQLISFIGSAVFYLPLLVLVFWCVDARLGARLAVIMSASSVINTVLKVTFHEPRPFWTDPSITGHESRHSFGMPSGHAQSAAVFYGFLGIRWPRPLVWAGAALMVVLIGLSRVHLGVHSIWQVLAGWAIGGVIVVLAFWLGPFVVSRWARQPIALQLALSLAVSLLCLAASWTAVRSLGGWQWPDTWARAIVEAGGTAEPVTHYEGAAAAGGLFGILAGLSWTGWRGWFEAGGEVWRRLARIPVGVSGVLAIYGAGLFLGTTDPLAGFVVQGLLGLWVAAGAPEAFVRLRLTTRAPRVLTRPGEELSQLPQ</sequence>
<feature type="transmembrane region" description="Helical" evidence="1">
    <location>
        <begin position="153"/>
        <end position="175"/>
    </location>
</feature>
<feature type="transmembrane region" description="Helical" evidence="1">
    <location>
        <begin position="6"/>
        <end position="24"/>
    </location>
</feature>
<feature type="transmembrane region" description="Helical" evidence="1">
    <location>
        <begin position="240"/>
        <end position="259"/>
    </location>
</feature>
<name>A0ABP6BN06_9ACTN</name>
<gene>
    <name evidence="3" type="ORF">GCM10010411_09190</name>
</gene>
<evidence type="ECO:0000256" key="1">
    <source>
        <dbReference type="SAM" id="Phobius"/>
    </source>
</evidence>
<comment type="caution">
    <text evidence="3">The sequence shown here is derived from an EMBL/GenBank/DDBJ whole genome shotgun (WGS) entry which is preliminary data.</text>
</comment>
<reference evidence="4" key="1">
    <citation type="journal article" date="2019" name="Int. J. Syst. Evol. Microbiol.">
        <title>The Global Catalogue of Microorganisms (GCM) 10K type strain sequencing project: providing services to taxonomists for standard genome sequencing and annotation.</title>
        <authorList>
            <consortium name="The Broad Institute Genomics Platform"/>
            <consortium name="The Broad Institute Genome Sequencing Center for Infectious Disease"/>
            <person name="Wu L."/>
            <person name="Ma J."/>
        </authorList>
    </citation>
    <scope>NUCLEOTIDE SEQUENCE [LARGE SCALE GENOMIC DNA]</scope>
    <source>
        <strain evidence="4">JCM 6833</strain>
    </source>
</reference>
<dbReference type="Proteomes" id="UP001501509">
    <property type="component" value="Unassembled WGS sequence"/>
</dbReference>
<feature type="domain" description="Phosphatidic acid phosphatase type 2/haloperoxidase" evidence="2">
    <location>
        <begin position="30"/>
        <end position="138"/>
    </location>
</feature>
<dbReference type="PANTHER" id="PTHR14969:SF13">
    <property type="entry name" value="AT30094P"/>
    <property type="match status" value="1"/>
</dbReference>
<evidence type="ECO:0000313" key="3">
    <source>
        <dbReference type="EMBL" id="GAA2578826.1"/>
    </source>
</evidence>
<dbReference type="SMART" id="SM00014">
    <property type="entry name" value="acidPPc"/>
    <property type="match status" value="1"/>
</dbReference>
<accession>A0ABP6BN06</accession>
<feature type="transmembrane region" description="Helical" evidence="1">
    <location>
        <begin position="207"/>
        <end position="228"/>
    </location>
</feature>
<dbReference type="PANTHER" id="PTHR14969">
    <property type="entry name" value="SPHINGOSINE-1-PHOSPHATE PHOSPHOHYDROLASE"/>
    <property type="match status" value="1"/>
</dbReference>
<feature type="transmembrane region" description="Helical" evidence="1">
    <location>
        <begin position="120"/>
        <end position="141"/>
    </location>
</feature>
<dbReference type="Gene3D" id="1.20.144.10">
    <property type="entry name" value="Phosphatidic acid phosphatase type 2/haloperoxidase"/>
    <property type="match status" value="1"/>
</dbReference>
<feature type="transmembrane region" description="Helical" evidence="1">
    <location>
        <begin position="96"/>
        <end position="114"/>
    </location>
</feature>
<keyword evidence="4" id="KW-1185">Reference proteome</keyword>
<protein>
    <recommendedName>
        <fullName evidence="2">Phosphatidic acid phosphatase type 2/haloperoxidase domain-containing protein</fullName>
    </recommendedName>
</protein>